<name>A0A9X2XW71_9BACT</name>
<evidence type="ECO:0000256" key="3">
    <source>
        <dbReference type="ARBA" id="ARBA00022452"/>
    </source>
</evidence>
<dbReference type="InterPro" id="IPR012910">
    <property type="entry name" value="Plug_dom"/>
</dbReference>
<dbReference type="Proteomes" id="UP001155483">
    <property type="component" value="Unassembled WGS sequence"/>
</dbReference>
<keyword evidence="2 7" id="KW-0813">Transport</keyword>
<evidence type="ECO:0000313" key="10">
    <source>
        <dbReference type="Proteomes" id="UP001155483"/>
    </source>
</evidence>
<dbReference type="RefSeq" id="WP_279297624.1">
    <property type="nucleotide sequence ID" value="NZ_JAOTIF010000010.1"/>
</dbReference>
<dbReference type="EMBL" id="JAOTIF010000010">
    <property type="protein sequence ID" value="MCU7550185.1"/>
    <property type="molecule type" value="Genomic_DNA"/>
</dbReference>
<organism evidence="9 10">
    <name type="scientific">Paraflavisolibacter caeni</name>
    <dbReference type="NCBI Taxonomy" id="2982496"/>
    <lineage>
        <taxon>Bacteria</taxon>
        <taxon>Pseudomonadati</taxon>
        <taxon>Bacteroidota</taxon>
        <taxon>Chitinophagia</taxon>
        <taxon>Chitinophagales</taxon>
        <taxon>Chitinophagaceae</taxon>
        <taxon>Paraflavisolibacter</taxon>
    </lineage>
</organism>
<keyword evidence="6 7" id="KW-0998">Cell outer membrane</keyword>
<comment type="similarity">
    <text evidence="7">Belongs to the TonB-dependent receptor family.</text>
</comment>
<reference evidence="9" key="1">
    <citation type="submission" date="2022-09" db="EMBL/GenBank/DDBJ databases">
        <authorList>
            <person name="Yuan C."/>
            <person name="Ke Z."/>
        </authorList>
    </citation>
    <scope>NUCLEOTIDE SEQUENCE</scope>
    <source>
        <strain evidence="9">LB-8</strain>
    </source>
</reference>
<keyword evidence="5 7" id="KW-0472">Membrane</keyword>
<feature type="domain" description="TonB-dependent receptor plug" evidence="8">
    <location>
        <begin position="134"/>
        <end position="243"/>
    </location>
</feature>
<dbReference type="SUPFAM" id="SSF49464">
    <property type="entry name" value="Carboxypeptidase regulatory domain-like"/>
    <property type="match status" value="1"/>
</dbReference>
<accession>A0A9X2XW71</accession>
<dbReference type="Gene3D" id="2.40.170.20">
    <property type="entry name" value="TonB-dependent receptor, beta-barrel domain"/>
    <property type="match status" value="1"/>
</dbReference>
<dbReference type="InterPro" id="IPR023996">
    <property type="entry name" value="TonB-dep_OMP_SusC/RagA"/>
</dbReference>
<comment type="subcellular location">
    <subcellularLocation>
        <location evidence="1 7">Cell outer membrane</location>
        <topology evidence="1 7">Multi-pass membrane protein</topology>
    </subcellularLocation>
</comment>
<dbReference type="NCBIfam" id="TIGR04056">
    <property type="entry name" value="OMP_RagA_SusC"/>
    <property type="match status" value="1"/>
</dbReference>
<evidence type="ECO:0000313" key="9">
    <source>
        <dbReference type="EMBL" id="MCU7550185.1"/>
    </source>
</evidence>
<dbReference type="InterPro" id="IPR008969">
    <property type="entry name" value="CarboxyPept-like_regulatory"/>
</dbReference>
<evidence type="ECO:0000256" key="7">
    <source>
        <dbReference type="PROSITE-ProRule" id="PRU01360"/>
    </source>
</evidence>
<dbReference type="InterPro" id="IPR037066">
    <property type="entry name" value="Plug_dom_sf"/>
</dbReference>
<gene>
    <name evidence="9" type="ORF">OCK74_13760</name>
</gene>
<dbReference type="SUPFAM" id="SSF56935">
    <property type="entry name" value="Porins"/>
    <property type="match status" value="1"/>
</dbReference>
<dbReference type="InterPro" id="IPR036942">
    <property type="entry name" value="Beta-barrel_TonB_sf"/>
</dbReference>
<dbReference type="Gene3D" id="2.60.40.1120">
    <property type="entry name" value="Carboxypeptidase-like, regulatory domain"/>
    <property type="match status" value="1"/>
</dbReference>
<proteinExistence type="inferred from homology"/>
<evidence type="ECO:0000256" key="6">
    <source>
        <dbReference type="ARBA" id="ARBA00023237"/>
    </source>
</evidence>
<keyword evidence="9" id="KW-0675">Receptor</keyword>
<evidence type="ECO:0000256" key="2">
    <source>
        <dbReference type="ARBA" id="ARBA00022448"/>
    </source>
</evidence>
<evidence type="ECO:0000256" key="4">
    <source>
        <dbReference type="ARBA" id="ARBA00022692"/>
    </source>
</evidence>
<keyword evidence="10" id="KW-1185">Reference proteome</keyword>
<protein>
    <submittedName>
        <fullName evidence="9">TonB-dependent receptor</fullName>
    </submittedName>
</protein>
<evidence type="ECO:0000256" key="5">
    <source>
        <dbReference type="ARBA" id="ARBA00023136"/>
    </source>
</evidence>
<keyword evidence="3 7" id="KW-1134">Transmembrane beta strand</keyword>
<reference evidence="9" key="2">
    <citation type="submission" date="2023-04" db="EMBL/GenBank/DDBJ databases">
        <title>Paracnuella aquatica gen. nov., sp. nov., a member of the family Chitinophagaceae isolated from a hot spring.</title>
        <authorList>
            <person name="Wang C."/>
        </authorList>
    </citation>
    <scope>NUCLEOTIDE SEQUENCE</scope>
    <source>
        <strain evidence="9">LB-8</strain>
    </source>
</reference>
<dbReference type="GO" id="GO:0009279">
    <property type="term" value="C:cell outer membrane"/>
    <property type="evidence" value="ECO:0007669"/>
    <property type="project" value="UniProtKB-SubCell"/>
</dbReference>
<sequence length="1012" mass="111667">MKIRLLQMEYSSYKPGHSWPILEKLKILMLMIFSLVSASLFAQQRVTGRVIAGESGVSGATVQVKETNAAAVTDSSGNFSINATPGATIVITHINYVSQEAKVTSSGKVNVQLQPTVAQSMLEVVVVGYGTQKRSDVTGSVASVPKNRFSQLPVTNVMQAIQGAVAGVNVSVNSPVPGRTASLQVRGMNSITANNSPLIVLDGVPLPDDASTNDINANDIASMEILKDASAVAIYGVRGSNGVILITTKRGTTGKPIIRYNVYSGIENIIETLNPSSPERYVKKWADYKKQNGLSDTSILNNLYERNNYYAGKTTDWVDAVTQQGVLTDHNLSISGGTKDAKYYISGEYLNQKGAVKGYQYKRINLRSNLDVNITDWLSAGTSFFYNNNNSDGGRANFYLAHTMSPYGSLYDANGQYTLYPMYPELLYLNPLLGLTTDRLERSNNLTGTGYAEIKPGFIKGLKYRMNASYSLLTSRNGTYEGRSVNNQLGSATTQNTEAKNWIIENILSYTKDWNEHHVDFTGLYSAQEKVYYKNNSSASGFINDYSSFYNLSAGATQTAGSYQDGSNKLSQMGRINYSYDSRYLFTVTARRDGASVFGANTTKYGVFPSVALGWNLHNEKFMSGFEKINSLKLRASYGKTGNEAISINGTQTTAGTNRIPFNGVTTIGVLASNLGNADLHWESTKGLNIGVDFSIYNNRISGTIDAFRTNTEDLLLKRNIPNITGYSNILDNLGKTKNKGIEVTLNTVNIPGNKFRWESNLNFASYRNEIASLYGNIDPVTGKEVDDISNGWFIGQPVRVIYDYTMEGVWQKGEDPSAVDKTAKPGHLKFKDINGDKLIDDKDKSVLGSRLPKWTGGLTNTFHYKNFHLNIFIQTSQGALRNNVNLTFADEGWRINIPSEINYWTEENPINDRPSLSDQARAGARGYAYPKDASYTRIKDVTLSYTMPQSILDKIKLGSLTLYASGRNLYTFTDWQGWDPEQDFTFRGSGDWVNNYPPVRSIVFGANITLR</sequence>
<dbReference type="Gene3D" id="2.170.130.10">
    <property type="entry name" value="TonB-dependent receptor, plug domain"/>
    <property type="match status" value="1"/>
</dbReference>
<dbReference type="Pfam" id="PF13715">
    <property type="entry name" value="CarbopepD_reg_2"/>
    <property type="match status" value="1"/>
</dbReference>
<dbReference type="Pfam" id="PF07715">
    <property type="entry name" value="Plug"/>
    <property type="match status" value="1"/>
</dbReference>
<dbReference type="InterPro" id="IPR039426">
    <property type="entry name" value="TonB-dep_rcpt-like"/>
</dbReference>
<dbReference type="NCBIfam" id="TIGR04057">
    <property type="entry name" value="SusC_RagA_signa"/>
    <property type="match status" value="1"/>
</dbReference>
<dbReference type="AlphaFoldDB" id="A0A9X2XW71"/>
<dbReference type="PROSITE" id="PS52016">
    <property type="entry name" value="TONB_DEPENDENT_REC_3"/>
    <property type="match status" value="1"/>
</dbReference>
<comment type="caution">
    <text evidence="9">The sequence shown here is derived from an EMBL/GenBank/DDBJ whole genome shotgun (WGS) entry which is preliminary data.</text>
</comment>
<dbReference type="InterPro" id="IPR023997">
    <property type="entry name" value="TonB-dep_OMP_SusC/RagA_CS"/>
</dbReference>
<evidence type="ECO:0000256" key="1">
    <source>
        <dbReference type="ARBA" id="ARBA00004571"/>
    </source>
</evidence>
<evidence type="ECO:0000259" key="8">
    <source>
        <dbReference type="Pfam" id="PF07715"/>
    </source>
</evidence>
<keyword evidence="4 7" id="KW-0812">Transmembrane</keyword>